<protein>
    <submittedName>
        <fullName evidence="1">Uncharacterized protein</fullName>
    </submittedName>
</protein>
<dbReference type="Proteomes" id="UP001198220">
    <property type="component" value="Unassembled WGS sequence"/>
</dbReference>
<evidence type="ECO:0000313" key="2">
    <source>
        <dbReference type="Proteomes" id="UP001198220"/>
    </source>
</evidence>
<sequence>MKLQFISYDNIDLIKSNLDKWVDNFKLSSSEWLQDELGNALFSDTKFQDIPEFSLDMSADPSKAFLTEAENAIRVYSNLNFLSDSQASDERLWAGLCLGSFWNYVKYRWNIDGKCTVSSVKDHFFFGQKSGRRSLTRNAMSRLWWIGRLTYDEKRTDPWELTRFICESSDYIMHALERNTSNNPAIIRPFLSAIIDAKANGLAINTDRFGDLAKYLNLLGGIYILDCLPEQRIYDKIYARAIEICDKVKEA</sequence>
<keyword evidence="2" id="KW-1185">Reference proteome</keyword>
<dbReference type="AlphaFoldDB" id="A0AAE3A7S8"/>
<dbReference type="EMBL" id="JAJEPS010000002">
    <property type="protein sequence ID" value="MCC2125141.1"/>
    <property type="molecule type" value="Genomic_DNA"/>
</dbReference>
<dbReference type="InterPro" id="IPR045920">
    <property type="entry name" value="DUF6339"/>
</dbReference>
<organism evidence="1 2">
    <name type="scientific">Hominiventricola filiformis</name>
    <dbReference type="NCBI Taxonomy" id="2885352"/>
    <lineage>
        <taxon>Bacteria</taxon>
        <taxon>Bacillati</taxon>
        <taxon>Bacillota</taxon>
        <taxon>Clostridia</taxon>
        <taxon>Lachnospirales</taxon>
        <taxon>Lachnospiraceae</taxon>
        <taxon>Hominiventricola</taxon>
    </lineage>
</organism>
<name>A0AAE3A7S8_9FIRM</name>
<reference evidence="1 2" key="1">
    <citation type="submission" date="2021-10" db="EMBL/GenBank/DDBJ databases">
        <title>Anaerobic single-cell dispensing facilitates the cultivation of human gut bacteria.</title>
        <authorList>
            <person name="Afrizal A."/>
        </authorList>
    </citation>
    <scope>NUCLEOTIDE SEQUENCE [LARGE SCALE GENOMIC DNA]</scope>
    <source>
        <strain evidence="1 2">CLA-AA-H276</strain>
    </source>
</reference>
<accession>A0AAE3A7S8</accession>
<comment type="caution">
    <text evidence="1">The sequence shown here is derived from an EMBL/GenBank/DDBJ whole genome shotgun (WGS) entry which is preliminary data.</text>
</comment>
<gene>
    <name evidence="1" type="ORF">LKD36_02995</name>
</gene>
<dbReference type="RefSeq" id="WP_308458619.1">
    <property type="nucleotide sequence ID" value="NZ_JAJEPS010000002.1"/>
</dbReference>
<dbReference type="Pfam" id="PF19866">
    <property type="entry name" value="DUF6339"/>
    <property type="match status" value="1"/>
</dbReference>
<proteinExistence type="predicted"/>
<evidence type="ECO:0000313" key="1">
    <source>
        <dbReference type="EMBL" id="MCC2125141.1"/>
    </source>
</evidence>